<evidence type="ECO:0000256" key="1">
    <source>
        <dbReference type="SAM" id="Phobius"/>
    </source>
</evidence>
<reference evidence="2" key="1">
    <citation type="submission" date="2019-01" db="EMBL/GenBank/DDBJ databases">
        <authorList>
            <consortium name="Genoscope - CEA"/>
            <person name="William W."/>
        </authorList>
    </citation>
    <scope>NUCLEOTIDE SEQUENCE</scope>
    <source>
        <strain evidence="2">CR-1</strain>
    </source>
</reference>
<accession>A0A484HKZ7</accession>
<protein>
    <submittedName>
        <fullName evidence="2">Uncharacterized protein</fullName>
    </submittedName>
</protein>
<dbReference type="EMBL" id="CAACVI010000049">
    <property type="protein sequence ID" value="VEN75095.1"/>
    <property type="molecule type" value="Genomic_DNA"/>
</dbReference>
<keyword evidence="1" id="KW-0812">Transmembrane</keyword>
<dbReference type="AlphaFoldDB" id="A0A484HKZ7"/>
<evidence type="ECO:0000313" key="2">
    <source>
        <dbReference type="EMBL" id="VEN75095.1"/>
    </source>
</evidence>
<proteinExistence type="predicted"/>
<keyword evidence="1" id="KW-0472">Membrane</keyword>
<sequence>MTASGVAGKRAFSVIGAIFALAAGMAAAVYVYKFGPPWDRTVPGPEKNAAQIAPDRLLKWGEVIDYDRLGRDPDLQKRMEDRKARLGLKKSLDIIAGPGEKIKIGEFQVDMDELSEKVRLKDGGIVETDVRTGKRAFEEPDIFGIYIVSPGDNLWNVHFRFLKDYFSGKGIALSPLSDEPDRRGRSSAVGKILKFAENMTLIYNLKQKEFSQDIHLIEPKTKIVIYRISALFPVLDQINDGSEVHFDGESLWVKKRLKDEANTNRMLKK</sequence>
<gene>
    <name evidence="2" type="ORF">EPICR_60082</name>
</gene>
<organism evidence="2">
    <name type="scientific">uncultured Desulfobacteraceae bacterium</name>
    <dbReference type="NCBI Taxonomy" id="218296"/>
    <lineage>
        <taxon>Bacteria</taxon>
        <taxon>Pseudomonadati</taxon>
        <taxon>Thermodesulfobacteriota</taxon>
        <taxon>Desulfobacteria</taxon>
        <taxon>Desulfobacterales</taxon>
        <taxon>Desulfobacteraceae</taxon>
        <taxon>environmental samples</taxon>
    </lineage>
</organism>
<name>A0A484HKZ7_9BACT</name>
<feature type="transmembrane region" description="Helical" evidence="1">
    <location>
        <begin position="12"/>
        <end position="32"/>
    </location>
</feature>
<keyword evidence="1" id="KW-1133">Transmembrane helix</keyword>